<protein>
    <submittedName>
        <fullName evidence="1">Uncharacterized protein</fullName>
    </submittedName>
</protein>
<organism evidence="1 2">
    <name type="scientific">Brachybacterium conglomeratum</name>
    <dbReference type="NCBI Taxonomy" id="47846"/>
    <lineage>
        <taxon>Bacteria</taxon>
        <taxon>Bacillati</taxon>
        <taxon>Actinomycetota</taxon>
        <taxon>Actinomycetes</taxon>
        <taxon>Micrococcales</taxon>
        <taxon>Dermabacteraceae</taxon>
        <taxon>Brachybacterium</taxon>
    </lineage>
</organism>
<name>A0ABQ5RDB3_9MICO</name>
<evidence type="ECO:0000313" key="1">
    <source>
        <dbReference type="EMBL" id="GLI29787.1"/>
    </source>
</evidence>
<comment type="caution">
    <text evidence="1">The sequence shown here is derived from an EMBL/GenBank/DDBJ whole genome shotgun (WGS) entry which is preliminary data.</text>
</comment>
<proteinExistence type="predicted"/>
<accession>A0ABQ5RDB3</accession>
<dbReference type="RefSeq" id="WP_157998677.1">
    <property type="nucleotide sequence ID" value="NZ_BSDQ01000001.1"/>
</dbReference>
<keyword evidence="2" id="KW-1185">Reference proteome</keyword>
<sequence>MTSPARRAAHRHEDEIGHVLAIHHDRPGPRTVIGFAVAWVRRGLGSLSDLRRSPVVD</sequence>
<reference evidence="1" key="1">
    <citation type="submission" date="2022-12" db="EMBL/GenBank/DDBJ databases">
        <title>Reference genome sequencing for broad-spectrum identification of bacterial and archaeal isolates by mass spectrometry.</title>
        <authorList>
            <person name="Sekiguchi Y."/>
            <person name="Tourlousse D.M."/>
        </authorList>
    </citation>
    <scope>NUCLEOTIDE SEQUENCE</scope>
    <source>
        <strain evidence="1">5-2</strain>
    </source>
</reference>
<gene>
    <name evidence="1" type="ORF">BCONGLO52_06280</name>
</gene>
<dbReference type="EMBL" id="BSDQ01000001">
    <property type="protein sequence ID" value="GLI29787.1"/>
    <property type="molecule type" value="Genomic_DNA"/>
</dbReference>
<dbReference type="Proteomes" id="UP001144451">
    <property type="component" value="Unassembled WGS sequence"/>
</dbReference>
<dbReference type="GeneID" id="78122719"/>
<evidence type="ECO:0000313" key="2">
    <source>
        <dbReference type="Proteomes" id="UP001144451"/>
    </source>
</evidence>